<feature type="transmembrane region" description="Helical" evidence="8">
    <location>
        <begin position="73"/>
        <end position="92"/>
    </location>
</feature>
<evidence type="ECO:0000256" key="3">
    <source>
        <dbReference type="ARBA" id="ARBA00022448"/>
    </source>
</evidence>
<name>A0A0F7JUS1_9GAMM</name>
<feature type="transmembrane region" description="Helical" evidence="8">
    <location>
        <begin position="206"/>
        <end position="226"/>
    </location>
</feature>
<keyword evidence="3" id="KW-0813">Transport</keyword>
<evidence type="ECO:0000256" key="2">
    <source>
        <dbReference type="ARBA" id="ARBA00009142"/>
    </source>
</evidence>
<comment type="similarity">
    <text evidence="2 8">Belongs to the 4-toluene sulfonate uptake permease (TSUP) (TC 2.A.102) family.</text>
</comment>
<evidence type="ECO:0000256" key="1">
    <source>
        <dbReference type="ARBA" id="ARBA00004651"/>
    </source>
</evidence>
<dbReference type="OrthoDB" id="9807082at2"/>
<keyword evidence="4 8" id="KW-1003">Cell membrane</keyword>
<comment type="subcellular location">
    <subcellularLocation>
        <location evidence="1 8">Cell membrane</location>
        <topology evidence="1 8">Multi-pass membrane protein</topology>
    </subcellularLocation>
</comment>
<dbReference type="PANTHER" id="PTHR30269:SF0">
    <property type="entry name" value="MEMBRANE TRANSPORTER PROTEIN YFCA-RELATED"/>
    <property type="match status" value="1"/>
</dbReference>
<dbReference type="AlphaFoldDB" id="A0A0F7JUS1"/>
<keyword evidence="7 8" id="KW-0472">Membrane</keyword>
<evidence type="ECO:0000313" key="10">
    <source>
        <dbReference type="Proteomes" id="UP000034410"/>
    </source>
</evidence>
<reference evidence="9 10" key="1">
    <citation type="journal article" date="2015" name="Genome Announc.">
        <title>Complete Genome Sequence of Sedimenticola thiotaurini Strain SIP-G1, a Polyphosphate- and Polyhydroxyalkanoate-Accumulating Sulfur-Oxidizing Gammaproteobacterium Isolated from Salt Marsh Sediments.</title>
        <authorList>
            <person name="Flood B.E."/>
            <person name="Jones D.S."/>
            <person name="Bailey J.V."/>
        </authorList>
    </citation>
    <scope>NUCLEOTIDE SEQUENCE [LARGE SCALE GENOMIC DNA]</scope>
    <source>
        <strain evidence="9 10">SIP-G1</strain>
    </source>
</reference>
<dbReference type="PANTHER" id="PTHR30269">
    <property type="entry name" value="TRANSMEMBRANE PROTEIN YFCA"/>
    <property type="match status" value="1"/>
</dbReference>
<feature type="transmembrane region" description="Helical" evidence="8">
    <location>
        <begin position="104"/>
        <end position="128"/>
    </location>
</feature>
<gene>
    <name evidence="9" type="ORF">AAY24_02215</name>
</gene>
<evidence type="ECO:0000256" key="5">
    <source>
        <dbReference type="ARBA" id="ARBA00022692"/>
    </source>
</evidence>
<keyword evidence="6 8" id="KW-1133">Transmembrane helix</keyword>
<evidence type="ECO:0000313" key="9">
    <source>
        <dbReference type="EMBL" id="AKH19357.1"/>
    </source>
</evidence>
<dbReference type="Proteomes" id="UP000034410">
    <property type="component" value="Chromosome"/>
</dbReference>
<feature type="transmembrane region" description="Helical" evidence="8">
    <location>
        <begin position="182"/>
        <end position="200"/>
    </location>
</feature>
<keyword evidence="5 8" id="KW-0812">Transmembrane</keyword>
<sequence>MLFEVLFLFLAGFFGGVLNSIAGGGSFITFPALLFVGVPPISANATNTFSSCSGYISGAYAFRRELMAHRTELPRFVLVSLVGGVGGAWLLLQTPETLFQEAIPWLLLFATLLFILGGRINLVLRGLASMHRHASSVGQLLLLIFLLGVCVYGGFFNAGLGIITLSYLALAGYADINAMNGIKLLVSTVVSLIAIALFVFDGVIAWYEGTLVLLGTLTGGYVAAHAARRLPQTRVRQFVIVVSVAVTGYFFYHTYGM</sequence>
<keyword evidence="10" id="KW-1185">Reference proteome</keyword>
<evidence type="ECO:0000256" key="4">
    <source>
        <dbReference type="ARBA" id="ARBA00022475"/>
    </source>
</evidence>
<evidence type="ECO:0000256" key="7">
    <source>
        <dbReference type="ARBA" id="ARBA00023136"/>
    </source>
</evidence>
<feature type="transmembrane region" description="Helical" evidence="8">
    <location>
        <begin position="238"/>
        <end position="255"/>
    </location>
</feature>
<proteinExistence type="inferred from homology"/>
<dbReference type="InterPro" id="IPR052017">
    <property type="entry name" value="TSUP"/>
</dbReference>
<protein>
    <recommendedName>
        <fullName evidence="8">Probable membrane transporter protein</fullName>
    </recommendedName>
</protein>
<feature type="transmembrane region" description="Helical" evidence="8">
    <location>
        <begin position="140"/>
        <end position="170"/>
    </location>
</feature>
<dbReference type="Pfam" id="PF01925">
    <property type="entry name" value="TauE"/>
    <property type="match status" value="1"/>
</dbReference>
<evidence type="ECO:0000256" key="8">
    <source>
        <dbReference type="RuleBase" id="RU363041"/>
    </source>
</evidence>
<dbReference type="GO" id="GO:0005886">
    <property type="term" value="C:plasma membrane"/>
    <property type="evidence" value="ECO:0007669"/>
    <property type="project" value="UniProtKB-SubCell"/>
</dbReference>
<dbReference type="PATRIC" id="fig|1543721.4.peg.468"/>
<dbReference type="RefSeq" id="WP_046858296.1">
    <property type="nucleotide sequence ID" value="NZ_CP011412.1"/>
</dbReference>
<organism evidence="9 10">
    <name type="scientific">Sedimenticola thiotaurini</name>
    <dbReference type="NCBI Taxonomy" id="1543721"/>
    <lineage>
        <taxon>Bacteria</taxon>
        <taxon>Pseudomonadati</taxon>
        <taxon>Pseudomonadota</taxon>
        <taxon>Gammaproteobacteria</taxon>
        <taxon>Chromatiales</taxon>
        <taxon>Sedimenticolaceae</taxon>
        <taxon>Sedimenticola</taxon>
    </lineage>
</organism>
<dbReference type="KEGG" id="seds:AAY24_02215"/>
<accession>A0A0F7JUS1</accession>
<evidence type="ECO:0000256" key="6">
    <source>
        <dbReference type="ARBA" id="ARBA00022989"/>
    </source>
</evidence>
<dbReference type="EMBL" id="CP011412">
    <property type="protein sequence ID" value="AKH19357.1"/>
    <property type="molecule type" value="Genomic_DNA"/>
</dbReference>
<dbReference type="InterPro" id="IPR002781">
    <property type="entry name" value="TM_pro_TauE-like"/>
</dbReference>